<dbReference type="EMBL" id="ANOG01000923">
    <property type="protein sequence ID" value="EMI16710.1"/>
    <property type="molecule type" value="Genomic_DNA"/>
</dbReference>
<keyword evidence="2" id="KW-1185">Reference proteome</keyword>
<organism evidence="1 2">
    <name type="scientific">Rhodopirellula maiorica SM1</name>
    <dbReference type="NCBI Taxonomy" id="1265738"/>
    <lineage>
        <taxon>Bacteria</taxon>
        <taxon>Pseudomonadati</taxon>
        <taxon>Planctomycetota</taxon>
        <taxon>Planctomycetia</taxon>
        <taxon>Pirellulales</taxon>
        <taxon>Pirellulaceae</taxon>
        <taxon>Novipirellula</taxon>
    </lineage>
</organism>
<evidence type="ECO:0000313" key="2">
    <source>
        <dbReference type="Proteomes" id="UP000011991"/>
    </source>
</evidence>
<evidence type="ECO:0000313" key="1">
    <source>
        <dbReference type="EMBL" id="EMI16710.1"/>
    </source>
</evidence>
<comment type="caution">
    <text evidence="1">The sequence shown here is derived from an EMBL/GenBank/DDBJ whole genome shotgun (WGS) entry which is preliminary data.</text>
</comment>
<name>M5RBE9_9BACT</name>
<protein>
    <submittedName>
        <fullName evidence="1">Uncharacterized protein</fullName>
    </submittedName>
</protein>
<dbReference type="AlphaFoldDB" id="M5RBE9"/>
<sequence>MNVASERWMVNGGFWTYGSIRLEANDIGNDRNFFRIPLDPTNGSAFISARSVK</sequence>
<accession>M5RBE9</accession>
<proteinExistence type="predicted"/>
<gene>
    <name evidence="1" type="ORF">RMSM_06361</name>
</gene>
<reference evidence="1 2" key="1">
    <citation type="journal article" date="2013" name="Mar. Genomics">
        <title>Expression of sulfatases in Rhodopirellula baltica and the diversity of sulfatases in the genus Rhodopirellula.</title>
        <authorList>
            <person name="Wegner C.E."/>
            <person name="Richter-Heitmann T."/>
            <person name="Klindworth A."/>
            <person name="Klockow C."/>
            <person name="Richter M."/>
            <person name="Achstetter T."/>
            <person name="Glockner F.O."/>
            <person name="Harder J."/>
        </authorList>
    </citation>
    <scope>NUCLEOTIDE SEQUENCE [LARGE SCALE GENOMIC DNA]</scope>
    <source>
        <strain evidence="1 2">SM1</strain>
    </source>
</reference>
<dbReference type="Proteomes" id="UP000011991">
    <property type="component" value="Unassembled WGS sequence"/>
</dbReference>